<proteinExistence type="predicted"/>
<accession>A0A183DTC2</accession>
<sequence>MLNGEESIENVNSVSAERDGMALSHYENIDAIDLDMLNGEESTENVNSVSAERDGMALSHYENIDATDLGSCLMGCLTI</sequence>
<evidence type="ECO:0000313" key="2">
    <source>
        <dbReference type="Proteomes" id="UP000271098"/>
    </source>
</evidence>
<name>A0A183DTC2_9BILA</name>
<reference evidence="1 2" key="2">
    <citation type="submission" date="2018-11" db="EMBL/GenBank/DDBJ databases">
        <authorList>
            <consortium name="Pathogen Informatics"/>
        </authorList>
    </citation>
    <scope>NUCLEOTIDE SEQUENCE [LARGE SCALE GENOMIC DNA]</scope>
</reference>
<reference evidence="3" key="1">
    <citation type="submission" date="2016-06" db="UniProtKB">
        <authorList>
            <consortium name="WormBaseParasite"/>
        </authorList>
    </citation>
    <scope>IDENTIFICATION</scope>
</reference>
<organism evidence="3">
    <name type="scientific">Gongylonema pulchrum</name>
    <dbReference type="NCBI Taxonomy" id="637853"/>
    <lineage>
        <taxon>Eukaryota</taxon>
        <taxon>Metazoa</taxon>
        <taxon>Ecdysozoa</taxon>
        <taxon>Nematoda</taxon>
        <taxon>Chromadorea</taxon>
        <taxon>Rhabditida</taxon>
        <taxon>Spirurina</taxon>
        <taxon>Spiruromorpha</taxon>
        <taxon>Spiruroidea</taxon>
        <taxon>Gongylonematidae</taxon>
        <taxon>Gongylonema</taxon>
    </lineage>
</organism>
<dbReference type="EMBL" id="UYRT01078941">
    <property type="protein sequence ID" value="VDN19601.1"/>
    <property type="molecule type" value="Genomic_DNA"/>
</dbReference>
<evidence type="ECO:0000313" key="1">
    <source>
        <dbReference type="EMBL" id="VDN19601.1"/>
    </source>
</evidence>
<evidence type="ECO:0000313" key="3">
    <source>
        <dbReference type="WBParaSite" id="GPUH_0001197701-mRNA-1"/>
    </source>
</evidence>
<protein>
    <submittedName>
        <fullName evidence="1 3">Uncharacterized protein</fullName>
    </submittedName>
</protein>
<keyword evidence="2" id="KW-1185">Reference proteome</keyword>
<dbReference type="Proteomes" id="UP000271098">
    <property type="component" value="Unassembled WGS sequence"/>
</dbReference>
<dbReference type="AlphaFoldDB" id="A0A183DTC2"/>
<gene>
    <name evidence="1" type="ORF">GPUH_LOCUS11963</name>
</gene>
<dbReference type="WBParaSite" id="GPUH_0001197701-mRNA-1">
    <property type="protein sequence ID" value="GPUH_0001197701-mRNA-1"/>
    <property type="gene ID" value="GPUH_0001197701"/>
</dbReference>